<dbReference type="AlphaFoldDB" id="A0ABD3BDW9"/>
<dbReference type="PROSITE" id="PS00653">
    <property type="entry name" value="GLYCOSYL_HYDROL_F1_2"/>
    <property type="match status" value="1"/>
</dbReference>
<evidence type="ECO:0000256" key="4">
    <source>
        <dbReference type="RuleBase" id="RU003690"/>
    </source>
</evidence>
<accession>A0ABD3BDW9</accession>
<keyword evidence="3" id="KW-0326">Glycosidase</keyword>
<sequence>MATPKGSIAIISHGNQFTLFLLMFISCSSFAKTGLGYVYESTPFNRSSFPPGFVFGAASSAYQYEGAANKGGRGPSIWDTFTHKFPDKILDKSNGDVANNFYNLYKDDVKLMKYIGLDAFRMSISWSRILPHGKLSKGVNKEGIDFYNKVINELLANGITPMVTLFHWDLPQALEDEYMGFLSPLLIDDFKDFSELCFKEFGDRVKQWITFNEPFTFTNGGYDGEFLGTLAPGRCSSCPHGDSATEPYIVAHHLLLAHATVVKLYKEKYQATQKGEIGITLVTHWFVPFSKSALDVKAAQRALDFVFGWFIHPVVYGSYPRSMRFLVGNRLPNFTEEQSAMLKGSFDFLGVNYYTGNYAAHVYSHGGNMSSTKDSRCRLSTDIKGVPIGNPTGVPIFFTYPKGLHDLLVYTKKYYNNPTIYITEAGMGDLKNGTMEKLINDPQRVDFYMRHLHAVRDAIRQGVNVKGFIAWSFLDNFEWGSGYSLLFGLCYVDRTNGLKRVPKKSALWFKNCLEKK</sequence>
<dbReference type="FunFam" id="3.20.20.80:FF:000020">
    <property type="entry name" value="Beta-glucosidase 12"/>
    <property type="match status" value="1"/>
</dbReference>
<comment type="similarity">
    <text evidence="1 4">Belongs to the glycosyl hydrolase 1 family.</text>
</comment>
<proteinExistence type="inferred from homology"/>
<gene>
    <name evidence="5" type="ORF">CASFOL_041054</name>
</gene>
<name>A0ABD3BDW9_9LAMI</name>
<dbReference type="GO" id="GO:0004553">
    <property type="term" value="F:hydrolase activity, hydrolyzing O-glycosyl compounds"/>
    <property type="evidence" value="ECO:0007669"/>
    <property type="project" value="UniProtKB-ARBA"/>
</dbReference>
<dbReference type="PANTHER" id="PTHR10353">
    <property type="entry name" value="GLYCOSYL HYDROLASE"/>
    <property type="match status" value="1"/>
</dbReference>
<dbReference type="EMBL" id="JAVIJP010000100">
    <property type="protein sequence ID" value="KAL3615393.1"/>
    <property type="molecule type" value="Genomic_DNA"/>
</dbReference>
<evidence type="ECO:0000256" key="1">
    <source>
        <dbReference type="ARBA" id="ARBA00010838"/>
    </source>
</evidence>
<dbReference type="SUPFAM" id="SSF51445">
    <property type="entry name" value="(Trans)glycosidases"/>
    <property type="match status" value="1"/>
</dbReference>
<evidence type="ECO:0000313" key="6">
    <source>
        <dbReference type="Proteomes" id="UP001632038"/>
    </source>
</evidence>
<organism evidence="5 6">
    <name type="scientific">Castilleja foliolosa</name>
    <dbReference type="NCBI Taxonomy" id="1961234"/>
    <lineage>
        <taxon>Eukaryota</taxon>
        <taxon>Viridiplantae</taxon>
        <taxon>Streptophyta</taxon>
        <taxon>Embryophyta</taxon>
        <taxon>Tracheophyta</taxon>
        <taxon>Spermatophyta</taxon>
        <taxon>Magnoliopsida</taxon>
        <taxon>eudicotyledons</taxon>
        <taxon>Gunneridae</taxon>
        <taxon>Pentapetalae</taxon>
        <taxon>asterids</taxon>
        <taxon>lamiids</taxon>
        <taxon>Lamiales</taxon>
        <taxon>Orobanchaceae</taxon>
        <taxon>Pedicularideae</taxon>
        <taxon>Castillejinae</taxon>
        <taxon>Castilleja</taxon>
    </lineage>
</organism>
<evidence type="ECO:0000256" key="3">
    <source>
        <dbReference type="ARBA" id="ARBA00023295"/>
    </source>
</evidence>
<dbReference type="Gene3D" id="3.20.20.80">
    <property type="entry name" value="Glycosidases"/>
    <property type="match status" value="1"/>
</dbReference>
<evidence type="ECO:0000256" key="2">
    <source>
        <dbReference type="ARBA" id="ARBA00022801"/>
    </source>
</evidence>
<evidence type="ECO:0008006" key="7">
    <source>
        <dbReference type="Google" id="ProtNLM"/>
    </source>
</evidence>
<comment type="caution">
    <text evidence="5">The sequence shown here is derived from an EMBL/GenBank/DDBJ whole genome shotgun (WGS) entry which is preliminary data.</text>
</comment>
<dbReference type="InterPro" id="IPR017853">
    <property type="entry name" value="GH"/>
</dbReference>
<dbReference type="PROSITE" id="PS51257">
    <property type="entry name" value="PROKAR_LIPOPROTEIN"/>
    <property type="match status" value="1"/>
</dbReference>
<reference evidence="6" key="1">
    <citation type="journal article" date="2024" name="IScience">
        <title>Strigolactones Initiate the Formation of Haustorium-like Structures in Castilleja.</title>
        <authorList>
            <person name="Buerger M."/>
            <person name="Peterson D."/>
            <person name="Chory J."/>
        </authorList>
    </citation>
    <scope>NUCLEOTIDE SEQUENCE [LARGE SCALE GENOMIC DNA]</scope>
</reference>
<dbReference type="Pfam" id="PF00232">
    <property type="entry name" value="Glyco_hydro_1"/>
    <property type="match status" value="1"/>
</dbReference>
<dbReference type="InterPro" id="IPR033132">
    <property type="entry name" value="GH_1_N_CS"/>
</dbReference>
<evidence type="ECO:0000313" key="5">
    <source>
        <dbReference type="EMBL" id="KAL3615393.1"/>
    </source>
</evidence>
<protein>
    <recommendedName>
        <fullName evidence="7">Beta-glucosidase 12-like</fullName>
    </recommendedName>
</protein>
<dbReference type="InterPro" id="IPR001360">
    <property type="entry name" value="Glyco_hydro_1"/>
</dbReference>
<dbReference type="Proteomes" id="UP001632038">
    <property type="component" value="Unassembled WGS sequence"/>
</dbReference>
<keyword evidence="6" id="KW-1185">Reference proteome</keyword>
<keyword evidence="2" id="KW-0378">Hydrolase</keyword>
<dbReference type="PANTHER" id="PTHR10353:SF318">
    <property type="entry name" value="BETA-GLUCOSIDASE 31-RELATED"/>
    <property type="match status" value="1"/>
</dbReference>
<dbReference type="PRINTS" id="PR00131">
    <property type="entry name" value="GLHYDRLASE1"/>
</dbReference>